<keyword evidence="2" id="KW-1185">Reference proteome</keyword>
<accession>A0ACB9Z805</accession>
<dbReference type="Proteomes" id="UP001497700">
    <property type="component" value="Unassembled WGS sequence"/>
</dbReference>
<proteinExistence type="predicted"/>
<evidence type="ECO:0000313" key="2">
    <source>
        <dbReference type="Proteomes" id="UP001497700"/>
    </source>
</evidence>
<keyword evidence="1" id="KW-0808">Transferase</keyword>
<keyword evidence="1" id="KW-0032">Aminotransferase</keyword>
<evidence type="ECO:0000313" key="1">
    <source>
        <dbReference type="EMBL" id="KAI4867597.1"/>
    </source>
</evidence>
<reference evidence="1 2" key="1">
    <citation type="journal article" date="2022" name="New Phytol.">
        <title>Ecological generalism drives hyperdiversity of secondary metabolite gene clusters in xylarialean endophytes.</title>
        <authorList>
            <person name="Franco M.E.E."/>
            <person name="Wisecaver J.H."/>
            <person name="Arnold A.E."/>
            <person name="Ju Y.M."/>
            <person name="Slot J.C."/>
            <person name="Ahrendt S."/>
            <person name="Moore L.P."/>
            <person name="Eastman K.E."/>
            <person name="Scott K."/>
            <person name="Konkel Z."/>
            <person name="Mondo S.J."/>
            <person name="Kuo A."/>
            <person name="Hayes R.D."/>
            <person name="Haridas S."/>
            <person name="Andreopoulos B."/>
            <person name="Riley R."/>
            <person name="LaButti K."/>
            <person name="Pangilinan J."/>
            <person name="Lipzen A."/>
            <person name="Amirebrahimi M."/>
            <person name="Yan J."/>
            <person name="Adam C."/>
            <person name="Keymanesh K."/>
            <person name="Ng V."/>
            <person name="Louie K."/>
            <person name="Northen T."/>
            <person name="Drula E."/>
            <person name="Henrissat B."/>
            <person name="Hsieh H.M."/>
            <person name="Youens-Clark K."/>
            <person name="Lutzoni F."/>
            <person name="Miadlikowska J."/>
            <person name="Eastwood D.C."/>
            <person name="Hamelin R.C."/>
            <person name="Grigoriev I.V."/>
            <person name="U'Ren J.M."/>
        </authorList>
    </citation>
    <scope>NUCLEOTIDE SEQUENCE [LARGE SCALE GENOMIC DNA]</scope>
    <source>
        <strain evidence="1 2">CBS 119005</strain>
    </source>
</reference>
<organism evidence="1 2">
    <name type="scientific">Hypoxylon rubiginosum</name>
    <dbReference type="NCBI Taxonomy" id="110542"/>
    <lineage>
        <taxon>Eukaryota</taxon>
        <taxon>Fungi</taxon>
        <taxon>Dikarya</taxon>
        <taxon>Ascomycota</taxon>
        <taxon>Pezizomycotina</taxon>
        <taxon>Sordariomycetes</taxon>
        <taxon>Xylariomycetidae</taxon>
        <taxon>Xylariales</taxon>
        <taxon>Hypoxylaceae</taxon>
        <taxon>Hypoxylon</taxon>
    </lineage>
</organism>
<name>A0ACB9Z805_9PEZI</name>
<comment type="caution">
    <text evidence="1">The sequence shown here is derived from an EMBL/GenBank/DDBJ whole genome shotgun (WGS) entry which is preliminary data.</text>
</comment>
<sequence length="482" mass="53948">MANPTLLAQWFPDHELKAPGMRGESIFYRNLEEQLDGRRTSRSVYTLRRNEPAPNSIDFSTLDFLGLTHNGLVRQRFLDELAANPNFNLGAGGSRLLNGNTNYVDMLEKEIAEFHCGEKALLFNSGFDANVALFETIPRPGDVIVFDELVHASMHEGMQSSLALNRRAFKHNDVDSFREVLTDIKETQDLVKKGQRTVIVAVESLYSMDGDCAPLKELVEVAKEIFPEGNAQFVVDEAHTTGVFGKQGRGYVDELGLQHEIAIRMHTCGKALACNGAVVVCRDAVRETLINNARGFIYTTAPSFPMLAAIRSSYKLLMSGQTEHLQSFLQHLVKHFFRTIQDNPIWDEAHDEGILGIPNMEDWEGKPFLTHVLPVMTRQRYTKWLCWHLQLAGFNCFPIDYPVVPRGMNRLRIVVHAHNTEAEVEGLVGAICEWAREMLDIEERGRKGEVPSAARQVIACQTENKAKVGNGKINGNGGKNGC</sequence>
<protein>
    <submittedName>
        <fullName evidence="1">Class II aminotransferase/8-amino-7-oxononanoate synthase</fullName>
    </submittedName>
</protein>
<dbReference type="EMBL" id="MU393445">
    <property type="protein sequence ID" value="KAI4867597.1"/>
    <property type="molecule type" value="Genomic_DNA"/>
</dbReference>
<gene>
    <name evidence="1" type="ORF">F4820DRAFT_412814</name>
</gene>